<dbReference type="STRING" id="91360.SAMN05660330_01578"/>
<name>A0A1H0P9W6_9BACT</name>
<dbReference type="AlphaFoldDB" id="A0A1H0P9W6"/>
<dbReference type="Pfam" id="PF10502">
    <property type="entry name" value="Peptidase_S26"/>
    <property type="match status" value="1"/>
</dbReference>
<dbReference type="SUPFAM" id="SSF51306">
    <property type="entry name" value="LexA/Signal peptidase"/>
    <property type="match status" value="1"/>
</dbReference>
<reference evidence="2 3" key="1">
    <citation type="submission" date="2016-10" db="EMBL/GenBank/DDBJ databases">
        <authorList>
            <person name="de Groot N.N."/>
        </authorList>
    </citation>
    <scope>NUCLEOTIDE SEQUENCE [LARGE SCALE GENOMIC DNA]</scope>
    <source>
        <strain evidence="2 3">DSM 12130</strain>
    </source>
</reference>
<accession>A0A1H0P9W6</accession>
<sequence length="147" mass="16438">MRLVKSIVFSFVVLGLCSFMAQYCYINTTASLPYGLYLRTNQPIEPGVLVAFYPPASKAEFVSRYTEPGTPLLKKVTFIGGEKYHLPPAAEKDSRGQLIPPYTPIRGVVPREHLIVEGKTIHSLDSRYIGPIPTSLVITTIKPLWTW</sequence>
<proteinExistence type="predicted"/>
<evidence type="ECO:0000313" key="2">
    <source>
        <dbReference type="EMBL" id="SDP01852.1"/>
    </source>
</evidence>
<dbReference type="GO" id="GO:0004252">
    <property type="term" value="F:serine-type endopeptidase activity"/>
    <property type="evidence" value="ECO:0007669"/>
    <property type="project" value="InterPro"/>
</dbReference>
<dbReference type="Proteomes" id="UP000199073">
    <property type="component" value="Unassembled WGS sequence"/>
</dbReference>
<dbReference type="InterPro" id="IPR019533">
    <property type="entry name" value="Peptidase_S26"/>
</dbReference>
<dbReference type="Gene3D" id="2.10.109.10">
    <property type="entry name" value="Umud Fragment, subunit A"/>
    <property type="match status" value="1"/>
</dbReference>
<gene>
    <name evidence="2" type="ORF">SAMN05660330_01578</name>
</gene>
<dbReference type="GO" id="GO:0006465">
    <property type="term" value="P:signal peptide processing"/>
    <property type="evidence" value="ECO:0007669"/>
    <property type="project" value="InterPro"/>
</dbReference>
<dbReference type="RefSeq" id="WP_092221559.1">
    <property type="nucleotide sequence ID" value="NZ_FNJI01000009.1"/>
</dbReference>
<dbReference type="EMBL" id="FNJI01000009">
    <property type="protein sequence ID" value="SDP01852.1"/>
    <property type="molecule type" value="Genomic_DNA"/>
</dbReference>
<evidence type="ECO:0000259" key="1">
    <source>
        <dbReference type="Pfam" id="PF10502"/>
    </source>
</evidence>
<feature type="domain" description="Peptidase S26" evidence="1">
    <location>
        <begin position="3"/>
        <end position="144"/>
    </location>
</feature>
<organism evidence="2 3">
    <name type="scientific">Desulforhopalus singaporensis</name>
    <dbReference type="NCBI Taxonomy" id="91360"/>
    <lineage>
        <taxon>Bacteria</taxon>
        <taxon>Pseudomonadati</taxon>
        <taxon>Thermodesulfobacteriota</taxon>
        <taxon>Desulfobulbia</taxon>
        <taxon>Desulfobulbales</taxon>
        <taxon>Desulfocapsaceae</taxon>
        <taxon>Desulforhopalus</taxon>
    </lineage>
</organism>
<evidence type="ECO:0000313" key="3">
    <source>
        <dbReference type="Proteomes" id="UP000199073"/>
    </source>
</evidence>
<dbReference type="InterPro" id="IPR036286">
    <property type="entry name" value="LexA/Signal_pep-like_sf"/>
</dbReference>
<protein>
    <submittedName>
        <fullName evidence="2">Conjugative transfer signal peptidase TraF</fullName>
    </submittedName>
</protein>
<dbReference type="OrthoDB" id="5360818at2"/>
<keyword evidence="3" id="KW-1185">Reference proteome</keyword>